<sequence length="67" mass="7020">MNQPTEDQIARVAKYTGVEADTLRRITTEIDNDTAANLAARAKAAGRAAGEQLKAEALEHAAAIAGK</sequence>
<dbReference type="RefSeq" id="WP_164364633.1">
    <property type="nucleotide sequence ID" value="NZ_CP066776.1"/>
</dbReference>
<dbReference type="EMBL" id="CP066776">
    <property type="protein sequence ID" value="QQL44843.1"/>
    <property type="molecule type" value="Genomic_DNA"/>
</dbReference>
<reference evidence="1 2" key="1">
    <citation type="submission" date="2020-12" db="EMBL/GenBank/DDBJ databases">
        <title>Sulforoseuscoccus oceanibium gen. nov., sp. nov., a representative of the phylum Verrucomicrobia with special cytoplasmic membrane, and proposal of Sulforoseuscoccusaceae fam. nov.</title>
        <authorList>
            <person name="Xi F."/>
        </authorList>
    </citation>
    <scope>NUCLEOTIDE SEQUENCE [LARGE SCALE GENOMIC DNA]</scope>
    <source>
        <strain evidence="1 2">T37</strain>
    </source>
</reference>
<name>A0A6B3L439_9BACT</name>
<protein>
    <submittedName>
        <fullName evidence="1">Uncharacterized protein</fullName>
    </submittedName>
</protein>
<evidence type="ECO:0000313" key="1">
    <source>
        <dbReference type="EMBL" id="QQL44843.1"/>
    </source>
</evidence>
<dbReference type="Proteomes" id="UP000475117">
    <property type="component" value="Chromosome"/>
</dbReference>
<organism evidence="1 2">
    <name type="scientific">Sulfuriroseicoccus oceanibius</name>
    <dbReference type="NCBI Taxonomy" id="2707525"/>
    <lineage>
        <taxon>Bacteria</taxon>
        <taxon>Pseudomonadati</taxon>
        <taxon>Verrucomicrobiota</taxon>
        <taxon>Verrucomicrobiia</taxon>
        <taxon>Verrucomicrobiales</taxon>
        <taxon>Verrucomicrobiaceae</taxon>
        <taxon>Sulfuriroseicoccus</taxon>
    </lineage>
</organism>
<dbReference type="AlphaFoldDB" id="A0A6B3L439"/>
<proteinExistence type="predicted"/>
<keyword evidence="2" id="KW-1185">Reference proteome</keyword>
<dbReference type="KEGG" id="soa:G3M56_013340"/>
<gene>
    <name evidence="1" type="ORF">G3M56_013340</name>
</gene>
<evidence type="ECO:0000313" key="2">
    <source>
        <dbReference type="Proteomes" id="UP000475117"/>
    </source>
</evidence>
<accession>A0A6B3L439</accession>